<protein>
    <submittedName>
        <fullName evidence="1">Uncharacterized protein</fullName>
    </submittedName>
</protein>
<name>A0A0V1MFI9_9BILA</name>
<keyword evidence="2" id="KW-1185">Reference proteome</keyword>
<reference evidence="1 2" key="1">
    <citation type="submission" date="2015-01" db="EMBL/GenBank/DDBJ databases">
        <title>Evolution of Trichinella species and genotypes.</title>
        <authorList>
            <person name="Korhonen P.K."/>
            <person name="Edoardo P."/>
            <person name="Giuseppe L.R."/>
            <person name="Gasser R.B."/>
        </authorList>
    </citation>
    <scope>NUCLEOTIDE SEQUENCE [LARGE SCALE GENOMIC DNA]</scope>
    <source>
        <strain evidence="1">ISS1980</strain>
    </source>
</reference>
<accession>A0A0V1MFI9</accession>
<evidence type="ECO:0000313" key="2">
    <source>
        <dbReference type="Proteomes" id="UP000054843"/>
    </source>
</evidence>
<sequence>MSVFEKDSLKRKTDIFLPRLVAQTALVYFSREATYQTFVRWTAPSRKAVEASGSFHWAVDIEFFDVSICASFYEQKPLAPPGIFQVDLQ</sequence>
<proteinExistence type="predicted"/>
<gene>
    <name evidence="1" type="ORF">T10_7862</name>
</gene>
<comment type="caution">
    <text evidence="1">The sequence shown here is derived from an EMBL/GenBank/DDBJ whole genome shotgun (WGS) entry which is preliminary data.</text>
</comment>
<evidence type="ECO:0000313" key="1">
    <source>
        <dbReference type="EMBL" id="KRZ70426.1"/>
    </source>
</evidence>
<organism evidence="1 2">
    <name type="scientific">Trichinella papuae</name>
    <dbReference type="NCBI Taxonomy" id="268474"/>
    <lineage>
        <taxon>Eukaryota</taxon>
        <taxon>Metazoa</taxon>
        <taxon>Ecdysozoa</taxon>
        <taxon>Nematoda</taxon>
        <taxon>Enoplea</taxon>
        <taxon>Dorylaimia</taxon>
        <taxon>Trichinellida</taxon>
        <taxon>Trichinellidae</taxon>
        <taxon>Trichinella</taxon>
    </lineage>
</organism>
<dbReference type="Proteomes" id="UP000054843">
    <property type="component" value="Unassembled WGS sequence"/>
</dbReference>
<dbReference type="EMBL" id="JYDO01000114">
    <property type="protein sequence ID" value="KRZ70426.1"/>
    <property type="molecule type" value="Genomic_DNA"/>
</dbReference>
<dbReference type="AlphaFoldDB" id="A0A0V1MFI9"/>